<name>A0ABT7UD64_9FIRM</name>
<dbReference type="InterPro" id="IPR049458">
    <property type="entry name" value="EpsG-like"/>
</dbReference>
<dbReference type="Proteomes" id="UP001529340">
    <property type="component" value="Unassembled WGS sequence"/>
</dbReference>
<dbReference type="Pfam" id="PF14897">
    <property type="entry name" value="EpsG"/>
    <property type="match status" value="1"/>
</dbReference>
<reference evidence="2" key="2">
    <citation type="submission" date="2023-06" db="EMBL/GenBank/DDBJ databases">
        <authorList>
            <person name="Zeman M."/>
            <person name="Kubasova T."/>
            <person name="Jahodarova E."/>
            <person name="Nykrynova M."/>
            <person name="Rychlik I."/>
        </authorList>
    </citation>
    <scope>NUCLEOTIDE SEQUENCE</scope>
    <source>
        <strain evidence="2">ET39</strain>
    </source>
</reference>
<feature type="transmembrane region" description="Helical" evidence="1">
    <location>
        <begin position="324"/>
        <end position="342"/>
    </location>
</feature>
<feature type="transmembrane region" description="Helical" evidence="1">
    <location>
        <begin position="199"/>
        <end position="220"/>
    </location>
</feature>
<dbReference type="RefSeq" id="WP_289608008.1">
    <property type="nucleotide sequence ID" value="NZ_JAUDCG010000033.1"/>
</dbReference>
<gene>
    <name evidence="2" type="ORF">QUV96_07930</name>
</gene>
<evidence type="ECO:0000313" key="3">
    <source>
        <dbReference type="Proteomes" id="UP001529340"/>
    </source>
</evidence>
<feature type="transmembrane region" description="Helical" evidence="1">
    <location>
        <begin position="275"/>
        <end position="304"/>
    </location>
</feature>
<evidence type="ECO:0000256" key="1">
    <source>
        <dbReference type="SAM" id="Phobius"/>
    </source>
</evidence>
<keyword evidence="1" id="KW-1133">Transmembrane helix</keyword>
<keyword evidence="1" id="KW-0472">Membrane</keyword>
<feature type="transmembrane region" description="Helical" evidence="1">
    <location>
        <begin position="125"/>
        <end position="144"/>
    </location>
</feature>
<feature type="transmembrane region" description="Helical" evidence="1">
    <location>
        <begin position="27"/>
        <end position="45"/>
    </location>
</feature>
<dbReference type="EMBL" id="JAUDCG010000033">
    <property type="protein sequence ID" value="MDM8157564.1"/>
    <property type="molecule type" value="Genomic_DNA"/>
</dbReference>
<proteinExistence type="predicted"/>
<reference evidence="2" key="1">
    <citation type="submission" date="2023-06" db="EMBL/GenBank/DDBJ databases">
        <title>Identification and characterization of horizontal gene transfer across gut microbiota members of farm animals based on homology search.</title>
        <authorList>
            <person name="Schwarzerova J."/>
            <person name="Nykrynova M."/>
            <person name="Jureckova K."/>
            <person name="Cejkova D."/>
            <person name="Rychlik I."/>
        </authorList>
    </citation>
    <scope>NUCLEOTIDE SEQUENCE</scope>
    <source>
        <strain evidence="2">ET39</strain>
    </source>
</reference>
<evidence type="ECO:0000313" key="2">
    <source>
        <dbReference type="EMBL" id="MDM8157564.1"/>
    </source>
</evidence>
<feature type="transmembrane region" description="Helical" evidence="1">
    <location>
        <begin position="96"/>
        <end position="113"/>
    </location>
</feature>
<accession>A0ABT7UD64</accession>
<keyword evidence="3" id="KW-1185">Reference proteome</keyword>
<sequence length="352" mass="40910">MLKLILFLDFIFLIFLLNIKKRNKYRAFGFIAFFVVLFFVSSNFIPADDFDINVYYDQMNIYREYGFFTGYLKGAYADYPIISLFFYLCSFFPDQYLSGIAAVITYGVITYLLCKVNLTSKNGYLLFIMYILVCINYLSVINGIRNMLCYALLALALYYYNNGFNYRSIVCLMLSLGIHSSALLLILIYFIGKHANIKYLVIIFAFILCLNLFPDLFMPIENIPLVGGLFYRFRVYISESININSIFIYNLSLLLFGALFCVIYKKEKSIIGVDLLRGIFLVLPIILFFGNTIIGRIITFIPFYNLSLCSDYLMLRDINVKLKHLIFLYLILCFCFTCYTSYSSMILGGPLW</sequence>
<keyword evidence="1" id="KW-0812">Transmembrane</keyword>
<feature type="transmembrane region" description="Helical" evidence="1">
    <location>
        <begin position="240"/>
        <end position="263"/>
    </location>
</feature>
<feature type="transmembrane region" description="Helical" evidence="1">
    <location>
        <begin position="164"/>
        <end position="192"/>
    </location>
</feature>
<comment type="caution">
    <text evidence="2">The sequence shown here is derived from an EMBL/GenBank/DDBJ whole genome shotgun (WGS) entry which is preliminary data.</text>
</comment>
<protein>
    <submittedName>
        <fullName evidence="2">EpsG family protein</fullName>
    </submittedName>
</protein>
<organism evidence="2 3">
    <name type="scientific">Amedibacillus dolichus</name>
    <dbReference type="NCBI Taxonomy" id="31971"/>
    <lineage>
        <taxon>Bacteria</taxon>
        <taxon>Bacillati</taxon>
        <taxon>Bacillota</taxon>
        <taxon>Erysipelotrichia</taxon>
        <taxon>Erysipelotrichales</taxon>
        <taxon>Erysipelotrichaceae</taxon>
        <taxon>Amedibacillus</taxon>
    </lineage>
</organism>